<keyword evidence="2" id="KW-1185">Reference proteome</keyword>
<evidence type="ECO:0000313" key="2">
    <source>
        <dbReference type="Proteomes" id="UP000663760"/>
    </source>
</evidence>
<sequence>MGHRGGKKAAAEAAVAASLVLEAPSLRLLKKGLRGRGHLDDGD</sequence>
<protein>
    <submittedName>
        <fullName evidence="1">Uncharacterized protein</fullName>
    </submittedName>
</protein>
<proteinExistence type="predicted"/>
<dbReference type="AlphaFoldDB" id="A0A7I8KWQ1"/>
<gene>
    <name evidence="1" type="ORF">SI8410_09012133</name>
</gene>
<reference evidence="1" key="1">
    <citation type="submission" date="2020-02" db="EMBL/GenBank/DDBJ databases">
        <authorList>
            <person name="Scholz U."/>
            <person name="Mascher M."/>
            <person name="Fiebig A."/>
        </authorList>
    </citation>
    <scope>NUCLEOTIDE SEQUENCE</scope>
</reference>
<organism evidence="1 2">
    <name type="scientific">Spirodela intermedia</name>
    <name type="common">Intermediate duckweed</name>
    <dbReference type="NCBI Taxonomy" id="51605"/>
    <lineage>
        <taxon>Eukaryota</taxon>
        <taxon>Viridiplantae</taxon>
        <taxon>Streptophyta</taxon>
        <taxon>Embryophyta</taxon>
        <taxon>Tracheophyta</taxon>
        <taxon>Spermatophyta</taxon>
        <taxon>Magnoliopsida</taxon>
        <taxon>Liliopsida</taxon>
        <taxon>Araceae</taxon>
        <taxon>Lemnoideae</taxon>
        <taxon>Spirodela</taxon>
    </lineage>
</organism>
<name>A0A7I8KWQ1_SPIIN</name>
<dbReference type="Proteomes" id="UP000663760">
    <property type="component" value="Chromosome 9"/>
</dbReference>
<dbReference type="EMBL" id="LR746272">
    <property type="protein sequence ID" value="CAA7401455.1"/>
    <property type="molecule type" value="Genomic_DNA"/>
</dbReference>
<evidence type="ECO:0000313" key="1">
    <source>
        <dbReference type="EMBL" id="CAA7401455.1"/>
    </source>
</evidence>
<accession>A0A7I8KWQ1</accession>